<keyword evidence="2" id="KW-0732">Signal</keyword>
<dbReference type="Proteomes" id="UP000186922">
    <property type="component" value="Unassembled WGS sequence"/>
</dbReference>
<sequence>MVFLLFVVLSFVGSHFIDARPEPELRRAVRQAVFGGNLPSQVQVISLLPTENAQSIATCFQLNKQIPPTGCVFVPNLVEGSTGRLVSCRLVCLGDTTEFVVPPVSQDVAEFLPADVPYLQGGQFRTSDQAGDSAVESFSGESYGFILSATTTTLATATPKTTTTGSTSRADQTSTSTSTTTTPATTLVPLKSSDLVSTQVQACTGTKSAGCTFNPVSCGVCCRSNVPKPAEEDCNFPPELRQIAACLADSTQALDAGSSFINTGILTGAATCGTIGSLFKPGG</sequence>
<comment type="caution">
    <text evidence="3">The sequence shown here is derived from an EMBL/GenBank/DDBJ whole genome shotgun (WGS) entry which is preliminary data.</text>
</comment>
<feature type="chain" id="PRO_5008898773" evidence="2">
    <location>
        <begin position="20"/>
        <end position="283"/>
    </location>
</feature>
<reference evidence="3 4" key="1">
    <citation type="journal article" date="2016" name="Nat. Commun.">
        <title>Extremotolerant tardigrade genome and improved radiotolerance of human cultured cells by tardigrade-unique protein.</title>
        <authorList>
            <person name="Hashimoto T."/>
            <person name="Horikawa D.D."/>
            <person name="Saito Y."/>
            <person name="Kuwahara H."/>
            <person name="Kozuka-Hata H."/>
            <person name="Shin-I T."/>
            <person name="Minakuchi Y."/>
            <person name="Ohishi K."/>
            <person name="Motoyama A."/>
            <person name="Aizu T."/>
            <person name="Enomoto A."/>
            <person name="Kondo K."/>
            <person name="Tanaka S."/>
            <person name="Hara Y."/>
            <person name="Koshikawa S."/>
            <person name="Sagara H."/>
            <person name="Miura T."/>
            <person name="Yokobori S."/>
            <person name="Miyagawa K."/>
            <person name="Suzuki Y."/>
            <person name="Kubo T."/>
            <person name="Oyama M."/>
            <person name="Kohara Y."/>
            <person name="Fujiyama A."/>
            <person name="Arakawa K."/>
            <person name="Katayama T."/>
            <person name="Toyoda A."/>
            <person name="Kunieda T."/>
        </authorList>
    </citation>
    <scope>NUCLEOTIDE SEQUENCE [LARGE SCALE GENOMIC DNA]</scope>
    <source>
        <strain evidence="3 4">YOKOZUNA-1</strain>
    </source>
</reference>
<dbReference type="EMBL" id="BDGG01000007">
    <property type="protein sequence ID" value="GAV01594.1"/>
    <property type="molecule type" value="Genomic_DNA"/>
</dbReference>
<accession>A0A1D1VRL7</accession>
<evidence type="ECO:0000256" key="1">
    <source>
        <dbReference type="SAM" id="MobiDB-lite"/>
    </source>
</evidence>
<keyword evidence="4" id="KW-1185">Reference proteome</keyword>
<evidence type="ECO:0000313" key="3">
    <source>
        <dbReference type="EMBL" id="GAV01594.1"/>
    </source>
</evidence>
<evidence type="ECO:0000256" key="2">
    <source>
        <dbReference type="SAM" id="SignalP"/>
    </source>
</evidence>
<evidence type="ECO:0000313" key="4">
    <source>
        <dbReference type="Proteomes" id="UP000186922"/>
    </source>
</evidence>
<dbReference type="AlphaFoldDB" id="A0A1D1VRL7"/>
<gene>
    <name evidence="3" type="primary">RvY_12282-1</name>
    <name evidence="3" type="synonym">RvY_12282.1</name>
    <name evidence="3" type="ORF">RvY_12282</name>
</gene>
<feature type="region of interest" description="Disordered" evidence="1">
    <location>
        <begin position="158"/>
        <end position="185"/>
    </location>
</feature>
<feature type="signal peptide" evidence="2">
    <location>
        <begin position="1"/>
        <end position="19"/>
    </location>
</feature>
<name>A0A1D1VRL7_RAMVA</name>
<protein>
    <submittedName>
        <fullName evidence="3">Uncharacterized protein</fullName>
    </submittedName>
</protein>
<organism evidence="3 4">
    <name type="scientific">Ramazzottius varieornatus</name>
    <name type="common">Water bear</name>
    <name type="synonym">Tardigrade</name>
    <dbReference type="NCBI Taxonomy" id="947166"/>
    <lineage>
        <taxon>Eukaryota</taxon>
        <taxon>Metazoa</taxon>
        <taxon>Ecdysozoa</taxon>
        <taxon>Tardigrada</taxon>
        <taxon>Eutardigrada</taxon>
        <taxon>Parachela</taxon>
        <taxon>Hypsibioidea</taxon>
        <taxon>Ramazzottiidae</taxon>
        <taxon>Ramazzottius</taxon>
    </lineage>
</organism>
<proteinExistence type="predicted"/>